<dbReference type="Proteomes" id="UP000181981">
    <property type="component" value="Unassembled WGS sequence"/>
</dbReference>
<dbReference type="AlphaFoldDB" id="A0A1I0BXK7"/>
<dbReference type="Pfam" id="PF01370">
    <property type="entry name" value="Epimerase"/>
    <property type="match status" value="1"/>
</dbReference>
<feature type="binding site" evidence="4">
    <location>
        <position position="170"/>
    </location>
    <ligand>
        <name>NADP(+)</name>
        <dbReference type="ChEBI" id="CHEBI:58349"/>
    </ligand>
</feature>
<comment type="domain">
    <text evidence="4">Contains a large N-terminal NADP-binding domain, and a smaller C-terminal substrate-binding domain.</text>
</comment>
<evidence type="ECO:0000256" key="1">
    <source>
        <dbReference type="ARBA" id="ARBA00022857"/>
    </source>
</evidence>
<feature type="active site" description="Proton acceptor" evidence="4">
    <location>
        <position position="203"/>
    </location>
</feature>
<protein>
    <recommendedName>
        <fullName evidence="4">ADP-L-glycero-D-manno-heptose-6-epimerase</fullName>
        <ecNumber evidence="4">5.1.3.20</ecNumber>
    </recommendedName>
    <alternativeName>
        <fullName evidence="4">ADP-L-glycero-beta-D-manno-heptose-6-epimerase</fullName>
        <shortName evidence="4">ADP-glyceromanno-heptose 6-epimerase</shortName>
        <shortName evidence="4">ADP-hep 6-epimerase</shortName>
        <shortName evidence="4">AGME</shortName>
    </alternativeName>
</protein>
<keyword evidence="3 4" id="KW-0119">Carbohydrate metabolism</keyword>
<dbReference type="EC" id="5.1.3.20" evidence="4"/>
<comment type="caution">
    <text evidence="4">Lacks conserved residue(s) required for the propagation of feature annotation.</text>
</comment>
<dbReference type="CDD" id="cd05248">
    <property type="entry name" value="ADP_GME_SDR_e"/>
    <property type="match status" value="1"/>
</dbReference>
<comment type="pathway">
    <text evidence="4">Nucleotide-sugar biosynthesis; ADP-L-glycero-beta-D-manno-heptose biosynthesis; ADP-L-glycero-beta-D-manno-heptose from D-glycero-beta-D-manno-heptose 7-phosphate: step 4/4.</text>
</comment>
<feature type="binding site" evidence="4">
    <location>
        <position position="194"/>
    </location>
    <ligand>
        <name>substrate</name>
    </ligand>
</feature>
<feature type="binding site" evidence="4">
    <location>
        <position position="305"/>
    </location>
    <ligand>
        <name>substrate</name>
    </ligand>
</feature>
<dbReference type="GO" id="GO:0005975">
    <property type="term" value="P:carbohydrate metabolic process"/>
    <property type="evidence" value="ECO:0007669"/>
    <property type="project" value="UniProtKB-UniRule"/>
</dbReference>
<name>A0A1I0BXK7_9BACT</name>
<reference evidence="6 7" key="1">
    <citation type="submission" date="2016-10" db="EMBL/GenBank/DDBJ databases">
        <authorList>
            <person name="de Groot N.N."/>
        </authorList>
    </citation>
    <scope>NUCLEOTIDE SEQUENCE [LARGE SCALE GENOMIC DNA]</scope>
    <source>
        <strain evidence="6 7">DSM 25947</strain>
    </source>
</reference>
<dbReference type="Gene3D" id="3.40.50.720">
    <property type="entry name" value="NAD(P)-binding Rossmann-like Domain"/>
    <property type="match status" value="1"/>
</dbReference>
<feature type="binding site" evidence="4">
    <location>
        <begin position="56"/>
        <end position="57"/>
    </location>
    <ligand>
        <name>NADP(+)</name>
        <dbReference type="ChEBI" id="CHEBI:58349"/>
    </ligand>
</feature>
<dbReference type="GO" id="GO:0050661">
    <property type="term" value="F:NADP binding"/>
    <property type="evidence" value="ECO:0007669"/>
    <property type="project" value="InterPro"/>
</dbReference>
<keyword evidence="2 4" id="KW-0413">Isomerase</keyword>
<dbReference type="PANTHER" id="PTHR43103:SF3">
    <property type="entry name" value="ADP-L-GLYCERO-D-MANNO-HEPTOSE-6-EPIMERASE"/>
    <property type="match status" value="1"/>
</dbReference>
<organism evidence="6 7">
    <name type="scientific">Draconibacterium orientale</name>
    <dbReference type="NCBI Taxonomy" id="1168034"/>
    <lineage>
        <taxon>Bacteria</taxon>
        <taxon>Pseudomonadati</taxon>
        <taxon>Bacteroidota</taxon>
        <taxon>Bacteroidia</taxon>
        <taxon>Marinilabiliales</taxon>
        <taxon>Prolixibacteraceae</taxon>
        <taxon>Draconibacterium</taxon>
    </lineage>
</organism>
<evidence type="ECO:0000313" key="6">
    <source>
        <dbReference type="EMBL" id="SET11844.1"/>
    </source>
</evidence>
<accession>A0A1I0BXK7</accession>
<feature type="binding site" evidence="4">
    <location>
        <begin position="98"/>
        <end position="102"/>
    </location>
    <ligand>
        <name>NADP(+)</name>
        <dbReference type="ChEBI" id="CHEBI:58349"/>
    </ligand>
</feature>
<feature type="binding site" evidence="4">
    <location>
        <position position="78"/>
    </location>
    <ligand>
        <name>NADP(+)</name>
        <dbReference type="ChEBI" id="CHEBI:58349"/>
    </ligand>
</feature>
<feature type="binding site" evidence="4">
    <location>
        <position position="212"/>
    </location>
    <ligand>
        <name>substrate</name>
    </ligand>
</feature>
<feature type="domain" description="NAD-dependent epimerase/dehydratase" evidence="5">
    <location>
        <begin position="27"/>
        <end position="268"/>
    </location>
</feature>
<evidence type="ECO:0000313" key="7">
    <source>
        <dbReference type="Proteomes" id="UP000181981"/>
    </source>
</evidence>
<feature type="binding site" evidence="4">
    <location>
        <position position="205"/>
    </location>
    <ligand>
        <name>substrate</name>
    </ligand>
</feature>
<feature type="active site" description="Proton acceptor" evidence="4">
    <location>
        <position position="166"/>
    </location>
</feature>
<dbReference type="PANTHER" id="PTHR43103">
    <property type="entry name" value="NUCLEOSIDE-DIPHOSPHATE-SUGAR EPIMERASE"/>
    <property type="match status" value="1"/>
</dbReference>
<comment type="cofactor">
    <cofactor evidence="4">
        <name>NADP(+)</name>
        <dbReference type="ChEBI" id="CHEBI:58349"/>
    </cofactor>
    <text evidence="4">Binds 1 NADP(+) per subunit.</text>
</comment>
<evidence type="ECO:0000256" key="3">
    <source>
        <dbReference type="ARBA" id="ARBA00023277"/>
    </source>
</evidence>
<comment type="function">
    <text evidence="4">Catalyzes the interconversion between ADP-D-glycero-beta-D-manno-heptose and ADP-L-glycero-beta-D-manno-heptose via an epimerization at carbon 6 of the heptose.</text>
</comment>
<dbReference type="UniPathway" id="UPA00356">
    <property type="reaction ID" value="UER00440"/>
</dbReference>
<comment type="subunit">
    <text evidence="4">Homopentamer.</text>
</comment>
<feature type="binding site" evidence="4">
    <location>
        <position position="195"/>
    </location>
    <ligand>
        <name>NADP(+)</name>
        <dbReference type="ChEBI" id="CHEBI:58349"/>
    </ligand>
</feature>
<feature type="binding site" evidence="4">
    <location>
        <position position="63"/>
    </location>
    <ligand>
        <name>NADP(+)</name>
        <dbReference type="ChEBI" id="CHEBI:58349"/>
    </ligand>
</feature>
<evidence type="ECO:0000256" key="4">
    <source>
        <dbReference type="HAMAP-Rule" id="MF_01601"/>
    </source>
</evidence>
<gene>
    <name evidence="4" type="primary">hldD</name>
    <name evidence="6" type="ORF">SAMN05444285_10673</name>
</gene>
<dbReference type="GO" id="GO:0097171">
    <property type="term" value="P:ADP-L-glycero-beta-D-manno-heptose biosynthetic process"/>
    <property type="evidence" value="ECO:0007669"/>
    <property type="project" value="UniProtKB-UniPathway"/>
</dbReference>
<evidence type="ECO:0000256" key="2">
    <source>
        <dbReference type="ARBA" id="ARBA00023235"/>
    </source>
</evidence>
<keyword evidence="1 4" id="KW-0521">NADP</keyword>
<dbReference type="InterPro" id="IPR011912">
    <property type="entry name" value="Heptose_epim"/>
</dbReference>
<dbReference type="InterPro" id="IPR001509">
    <property type="entry name" value="Epimerase_deHydtase"/>
</dbReference>
<dbReference type="HAMAP" id="MF_01601">
    <property type="entry name" value="Heptose_epimerase"/>
    <property type="match status" value="1"/>
</dbReference>
<feature type="binding site" evidence="4">
    <location>
        <position position="203"/>
    </location>
    <ligand>
        <name>NADP(+)</name>
        <dbReference type="ChEBI" id="CHEBI:58349"/>
    </ligand>
</feature>
<evidence type="ECO:0000259" key="5">
    <source>
        <dbReference type="Pfam" id="PF01370"/>
    </source>
</evidence>
<dbReference type="SUPFAM" id="SSF51735">
    <property type="entry name" value="NAD(P)-binding Rossmann-fold domains"/>
    <property type="match status" value="1"/>
</dbReference>
<dbReference type="Gene3D" id="3.90.25.10">
    <property type="entry name" value="UDP-galactose 4-epimerase, domain 1"/>
    <property type="match status" value="1"/>
</dbReference>
<dbReference type="EMBL" id="FOHT01000006">
    <property type="protein sequence ID" value="SET11844.1"/>
    <property type="molecule type" value="Genomic_DNA"/>
</dbReference>
<dbReference type="InterPro" id="IPR036291">
    <property type="entry name" value="NAD(P)-bd_dom_sf"/>
</dbReference>
<sequence length="346" mass="40345">MAGFLLQSHIFQKTAFLRTTRNRFKMIVVTGAAGFIGSYLVGKLNKAGYKDLVLVDKFDDPWKDLNLLKKNYREYIDRDEFFNWLIKNAHDVDFIFHLGARTDTVGQEPELYQQLNLIYSQRLWNICSEIQVPLLYASSAATYGNGEEGFSDEHQKIQDLRPLNLYGWSKHDFDVWALKQFRTPPFWAGMKFFNVYGPNEYHKGRMASVVLHAYKTIKETGHMQLFRSHHKAYKDGEQSRDFIYVDDIADVMMYFMVNQDNTGIYNVGTGKARSFLDLTQAVFSSMKMNPEISFIDTPVDLRGRYQYFTEAEMQKLRDAGYKKPFVELEEGVSEYVNKYLMAKACF</sequence>
<dbReference type="NCBIfam" id="TIGR02197">
    <property type="entry name" value="heptose_epim"/>
    <property type="match status" value="1"/>
</dbReference>
<comment type="catalytic activity">
    <reaction evidence="4">
        <text>ADP-D-glycero-beta-D-manno-heptose = ADP-L-glycero-beta-D-manno-heptose</text>
        <dbReference type="Rhea" id="RHEA:17577"/>
        <dbReference type="ChEBI" id="CHEBI:59967"/>
        <dbReference type="ChEBI" id="CHEBI:61506"/>
        <dbReference type="EC" id="5.1.3.20"/>
    </reaction>
</comment>
<feature type="binding site" evidence="4">
    <location>
        <begin position="226"/>
        <end position="229"/>
    </location>
    <ligand>
        <name>substrate</name>
    </ligand>
</feature>
<proteinExistence type="inferred from homology"/>
<feature type="binding site" evidence="4">
    <location>
        <begin position="35"/>
        <end position="36"/>
    </location>
    <ligand>
        <name>NADP(+)</name>
        <dbReference type="ChEBI" id="CHEBI:58349"/>
    </ligand>
</feature>
<comment type="similarity">
    <text evidence="4">Belongs to the NAD(P)-dependent epimerase/dehydratase family. HldD subfamily.</text>
</comment>
<dbReference type="GO" id="GO:0008712">
    <property type="term" value="F:ADP-glyceromanno-heptose 6-epimerase activity"/>
    <property type="evidence" value="ECO:0007669"/>
    <property type="project" value="UniProtKB-UniRule"/>
</dbReference>
<feature type="binding site" evidence="4">
    <location>
        <position position="240"/>
    </location>
    <ligand>
        <name>substrate</name>
    </ligand>
</feature>